<name>A0A2I2FIZ0_ASPCN</name>
<evidence type="ECO:0000313" key="2">
    <source>
        <dbReference type="EMBL" id="PLB40598.1"/>
    </source>
</evidence>
<proteinExistence type="predicted"/>
<gene>
    <name evidence="2" type="ORF">BDW47DRAFT_101402</name>
</gene>
<reference evidence="2 3" key="1">
    <citation type="submission" date="2017-12" db="EMBL/GenBank/DDBJ databases">
        <authorList>
            <consortium name="DOE Joint Genome Institute"/>
            <person name="Haridas S."/>
            <person name="Kjaerbolling I."/>
            <person name="Vesth T.C."/>
            <person name="Frisvad J.C."/>
            <person name="Nybo J.L."/>
            <person name="Theobald S."/>
            <person name="Kuo A."/>
            <person name="Bowyer P."/>
            <person name="Matsuda Y."/>
            <person name="Mondo S."/>
            <person name="Lyhne E.K."/>
            <person name="Kogle M.E."/>
            <person name="Clum A."/>
            <person name="Lipzen A."/>
            <person name="Salamov A."/>
            <person name="Ngan C.Y."/>
            <person name="Daum C."/>
            <person name="Chiniquy J."/>
            <person name="Barry K."/>
            <person name="LaButti K."/>
            <person name="Simmons B.A."/>
            <person name="Magnuson J.K."/>
            <person name="Mortensen U.H."/>
            <person name="Larsen T.O."/>
            <person name="Grigoriev I.V."/>
            <person name="Baker S.E."/>
            <person name="Andersen M.R."/>
            <person name="Nordberg H.P."/>
            <person name="Cantor M.N."/>
            <person name="Hua S.X."/>
        </authorList>
    </citation>
    <scope>NUCLEOTIDE SEQUENCE [LARGE SCALE GENOMIC DNA]</scope>
    <source>
        <strain evidence="2 3">CBS 102.13</strain>
    </source>
</reference>
<accession>A0A2I2FIZ0</accession>
<organism evidence="2 3">
    <name type="scientific">Aspergillus candidus</name>
    <dbReference type="NCBI Taxonomy" id="41067"/>
    <lineage>
        <taxon>Eukaryota</taxon>
        <taxon>Fungi</taxon>
        <taxon>Dikarya</taxon>
        <taxon>Ascomycota</taxon>
        <taxon>Pezizomycotina</taxon>
        <taxon>Eurotiomycetes</taxon>
        <taxon>Eurotiomycetidae</taxon>
        <taxon>Eurotiales</taxon>
        <taxon>Aspergillaceae</taxon>
        <taxon>Aspergillus</taxon>
        <taxon>Aspergillus subgen. Circumdati</taxon>
    </lineage>
</organism>
<dbReference type="EMBL" id="KZ559124">
    <property type="protein sequence ID" value="PLB40598.1"/>
    <property type="molecule type" value="Genomic_DNA"/>
</dbReference>
<dbReference type="RefSeq" id="XP_024674610.1">
    <property type="nucleotide sequence ID" value="XM_024811649.1"/>
</dbReference>
<protein>
    <submittedName>
        <fullName evidence="2">Uncharacterized protein</fullName>
    </submittedName>
</protein>
<evidence type="ECO:0000256" key="1">
    <source>
        <dbReference type="SAM" id="MobiDB-lite"/>
    </source>
</evidence>
<dbReference type="AlphaFoldDB" id="A0A2I2FIZ0"/>
<evidence type="ECO:0000313" key="3">
    <source>
        <dbReference type="Proteomes" id="UP000234585"/>
    </source>
</evidence>
<dbReference type="GeneID" id="36518809"/>
<dbReference type="Proteomes" id="UP000234585">
    <property type="component" value="Unassembled WGS sequence"/>
</dbReference>
<sequence>MSRCSIDWPETMDMEPRSPPFASTPRYSNVVGAGDLGKRRHAGPSFTPDEPVGGLKLLPV</sequence>
<keyword evidence="3" id="KW-1185">Reference proteome</keyword>
<feature type="region of interest" description="Disordered" evidence="1">
    <location>
        <begin position="1"/>
        <end position="60"/>
    </location>
</feature>